<evidence type="ECO:0000256" key="1">
    <source>
        <dbReference type="SAM" id="MobiDB-lite"/>
    </source>
</evidence>
<proteinExistence type="predicted"/>
<dbReference type="AlphaFoldDB" id="A0A1C6S9Q2"/>
<evidence type="ECO:0000313" key="3">
    <source>
        <dbReference type="Proteomes" id="UP000198906"/>
    </source>
</evidence>
<evidence type="ECO:0000313" key="2">
    <source>
        <dbReference type="EMBL" id="SCL26189.1"/>
    </source>
</evidence>
<keyword evidence="3" id="KW-1185">Reference proteome</keyword>
<feature type="region of interest" description="Disordered" evidence="1">
    <location>
        <begin position="61"/>
        <end position="89"/>
    </location>
</feature>
<dbReference type="Proteomes" id="UP000198906">
    <property type="component" value="Unassembled WGS sequence"/>
</dbReference>
<sequence length="145" mass="15165">MPGGIAPGRRGHSVNQATSMNRPLEEAVADYADAGVPGIVWREPVGAYGVERAARLVRATGLTVTSTPPGRLPHRPRLPDGEPAGRRGGPILDCPVLVLASGGLPAGSRDLDGARQRVPRGWSSSPWHPCAAAARVTLPWCTGNR</sequence>
<dbReference type="Gene3D" id="3.20.20.150">
    <property type="entry name" value="Divalent-metal-dependent TIM barrel enzymes"/>
    <property type="match status" value="1"/>
</dbReference>
<gene>
    <name evidence="2" type="ORF">GA0074694_4444</name>
</gene>
<organism evidence="2 3">
    <name type="scientific">Micromonospora inyonensis</name>
    <dbReference type="NCBI Taxonomy" id="47866"/>
    <lineage>
        <taxon>Bacteria</taxon>
        <taxon>Bacillati</taxon>
        <taxon>Actinomycetota</taxon>
        <taxon>Actinomycetes</taxon>
        <taxon>Micromonosporales</taxon>
        <taxon>Micromonosporaceae</taxon>
        <taxon>Micromonospora</taxon>
    </lineage>
</organism>
<feature type="region of interest" description="Disordered" evidence="1">
    <location>
        <begin position="1"/>
        <end position="20"/>
    </location>
</feature>
<accession>A0A1C6S9Q2</accession>
<protein>
    <submittedName>
        <fullName evidence="2">Uncharacterized protein</fullName>
    </submittedName>
</protein>
<reference evidence="3" key="1">
    <citation type="submission" date="2016-06" db="EMBL/GenBank/DDBJ databases">
        <authorList>
            <person name="Varghese N."/>
        </authorList>
    </citation>
    <scope>NUCLEOTIDE SEQUENCE [LARGE SCALE GENOMIC DNA]</scope>
    <source>
        <strain evidence="3">DSM 46123</strain>
    </source>
</reference>
<dbReference type="STRING" id="47866.GA0074694_4444"/>
<dbReference type="SUPFAM" id="SSF51658">
    <property type="entry name" value="Xylose isomerase-like"/>
    <property type="match status" value="1"/>
</dbReference>
<name>A0A1C6S9Q2_9ACTN</name>
<dbReference type="InterPro" id="IPR036237">
    <property type="entry name" value="Xyl_isomerase-like_sf"/>
</dbReference>
<dbReference type="EMBL" id="FMHU01000002">
    <property type="protein sequence ID" value="SCL26189.1"/>
    <property type="molecule type" value="Genomic_DNA"/>
</dbReference>